<proteinExistence type="predicted"/>
<organism evidence="4 5">
    <name type="scientific">Winogradskyella bathintestinalis</name>
    <dbReference type="NCBI Taxonomy" id="3035208"/>
    <lineage>
        <taxon>Bacteria</taxon>
        <taxon>Pseudomonadati</taxon>
        <taxon>Bacteroidota</taxon>
        <taxon>Flavobacteriia</taxon>
        <taxon>Flavobacteriales</taxon>
        <taxon>Flavobacteriaceae</taxon>
        <taxon>Winogradskyella</taxon>
    </lineage>
</organism>
<keyword evidence="5" id="KW-1185">Reference proteome</keyword>
<keyword evidence="1" id="KW-0175">Coiled coil</keyword>
<dbReference type="InterPro" id="IPR045957">
    <property type="entry name" value="DUF6377"/>
</dbReference>
<keyword evidence="2" id="KW-0472">Membrane</keyword>
<gene>
    <name evidence="4" type="ORF">QMA06_02485</name>
</gene>
<evidence type="ECO:0000256" key="1">
    <source>
        <dbReference type="SAM" id="Coils"/>
    </source>
</evidence>
<evidence type="ECO:0000259" key="3">
    <source>
        <dbReference type="Pfam" id="PF19904"/>
    </source>
</evidence>
<dbReference type="Proteomes" id="UP001231197">
    <property type="component" value="Unassembled WGS sequence"/>
</dbReference>
<evidence type="ECO:0000313" key="4">
    <source>
        <dbReference type="EMBL" id="MDN3491571.1"/>
    </source>
</evidence>
<keyword evidence="2" id="KW-0812">Transmembrane</keyword>
<feature type="domain" description="DUF6377" evidence="3">
    <location>
        <begin position="267"/>
        <end position="521"/>
    </location>
</feature>
<evidence type="ECO:0000313" key="5">
    <source>
        <dbReference type="Proteomes" id="UP001231197"/>
    </source>
</evidence>
<dbReference type="RefSeq" id="WP_290205270.1">
    <property type="nucleotide sequence ID" value="NZ_JASDDK010000001.1"/>
</dbReference>
<name>A0ABT7ZRD8_9FLAO</name>
<accession>A0ABT7ZRD8</accession>
<comment type="caution">
    <text evidence="4">The sequence shown here is derived from an EMBL/GenBank/DDBJ whole genome shotgun (WGS) entry which is preliminary data.</text>
</comment>
<feature type="coiled-coil region" evidence="1">
    <location>
        <begin position="374"/>
        <end position="401"/>
    </location>
</feature>
<dbReference type="Pfam" id="PF19904">
    <property type="entry name" value="DUF6377"/>
    <property type="match status" value="1"/>
</dbReference>
<keyword evidence="2" id="KW-1133">Transmembrane helix</keyword>
<protein>
    <submittedName>
        <fullName evidence="4">DUF6377 domain-containing protein</fullName>
    </submittedName>
</protein>
<reference evidence="4 5" key="1">
    <citation type="journal article" date="2023" name="Int. J. Syst. Evol. Microbiol.">
        <title>Winogradskyella bathintestinalis sp. nov., isolated from the intestine of the deep-sea loosejaw dragonfish, Malacosteus niger.</title>
        <authorList>
            <person name="Uniacke-Lowe S."/>
            <person name="Johnson C.N."/>
            <person name="Stanton C."/>
            <person name="Hill C."/>
            <person name="Ross P."/>
        </authorList>
    </citation>
    <scope>NUCLEOTIDE SEQUENCE [LARGE SCALE GENOMIC DNA]</scope>
    <source>
        <strain evidence="4 5">APC 3343</strain>
    </source>
</reference>
<dbReference type="EMBL" id="JASDDK010000001">
    <property type="protein sequence ID" value="MDN3491571.1"/>
    <property type="molecule type" value="Genomic_DNA"/>
</dbReference>
<sequence length="556" mass="65334">MTSRKKASRLIRVLSILFLVTPSLSYTQNIDSLLVVLEDTMSKQMDYDLLKEKRINNLKILLEDPNASLENQYYIINRLIDEYEYYSFDATLNFIEKNLKLANELDNNLFKQEITLRLAKLLATTGRYDESIKLLEEINPSNLSQDLIREYYIIYKRCYYELRSISRVNHISDKYNQLYFAYKDSLDAQISKLGKNSKLYLEVAEQNYRDEGITKKALEINAQRLALAKMGTREYAMIAFNRSYMSHELDGNTLNQKKYLILSAISDIKSSVKDNASMANLAVILFEEGDVERAHKYIDFSFEDAKFYNSKLRFLDISNVLPAISKSYENESIIQNNKLKKQLIFISVLSGVLMIALFLIFKQYKKIKLGREHLRTANMQLSELNEKLNFTNKDLKRLYEELSAVDLIKEQYIGTFLNLYSDYIDKLDSYRKTVRKYIVTNKTNDLLELIKTKNIVDEELKIFYKNFDKSFLHIYPNFIKNFNALLKEDERIVVKEDNSLSVELRIFALIRLGISNSSQIAKILRYSVNTIYNYRVKIRNIAINREEFENKVKEIT</sequence>
<evidence type="ECO:0000256" key="2">
    <source>
        <dbReference type="SAM" id="Phobius"/>
    </source>
</evidence>
<feature type="transmembrane region" description="Helical" evidence="2">
    <location>
        <begin position="343"/>
        <end position="361"/>
    </location>
</feature>